<feature type="domain" description="Carboxymuconolactone decarboxylase-like" evidence="2">
    <location>
        <begin position="27"/>
        <end position="110"/>
    </location>
</feature>
<sequence length="395" mass="43436">MTANDTARRNHDELFPNHRSTLSQTDPELIAYFDDFAFDEVLRHGDLPRSTRLMTQLAALIGMGALGEFRVMLSAALTAGVTPVQVKEIVYQAVPYAGMGRVVDFVHAVNEELVRRGVPLPLPSQSTTTPQTRLEQGRRVQGEIIGAEVLESLYAGSPADELHIQRFLSGNCFGDHYTRTGLDIPTRELLTLSILVAQGGCEPQVRGHVRANLNVGNGRETLIDVVTQLLPYIGYPRTLNALRAIDDIVPPEPQGETSDMARNEDVKDGVVFPAGEPNDRFARYFTGASYLQTLVGDPRFDVSVGNVTFEPGCRNNWHIHHDGYQLLLVTGGEGWFQEAGESARPLRPGDVVEIADGVKHWHGAAKDSWFSHIAITKGTSEWLEPVSDEEYAALG</sequence>
<accession>A0ABX0SMH1</accession>
<dbReference type="Proteomes" id="UP000749311">
    <property type="component" value="Unassembled WGS sequence"/>
</dbReference>
<dbReference type="InterPro" id="IPR029032">
    <property type="entry name" value="AhpD-like"/>
</dbReference>
<dbReference type="Gene3D" id="1.20.1290.10">
    <property type="entry name" value="AhpD-like"/>
    <property type="match status" value="1"/>
</dbReference>
<comment type="caution">
    <text evidence="4">The sequence shown here is derived from an EMBL/GenBank/DDBJ whole genome shotgun (WGS) entry which is preliminary data.</text>
</comment>
<dbReference type="CDD" id="cd02233">
    <property type="entry name" value="cupin_HNL-like"/>
    <property type="match status" value="1"/>
</dbReference>
<evidence type="ECO:0000256" key="1">
    <source>
        <dbReference type="SAM" id="MobiDB-lite"/>
    </source>
</evidence>
<keyword evidence="5" id="KW-1185">Reference proteome</keyword>
<dbReference type="SUPFAM" id="SSF69118">
    <property type="entry name" value="AhpD-like"/>
    <property type="match status" value="1"/>
</dbReference>
<dbReference type="SUPFAM" id="SSF51182">
    <property type="entry name" value="RmlC-like cupins"/>
    <property type="match status" value="1"/>
</dbReference>
<dbReference type="EMBL" id="JAAMOZ010000001">
    <property type="protein sequence ID" value="NIH57937.1"/>
    <property type="molecule type" value="Genomic_DNA"/>
</dbReference>
<dbReference type="InterPro" id="IPR014710">
    <property type="entry name" value="RmlC-like_jellyroll"/>
</dbReference>
<dbReference type="InterPro" id="IPR003779">
    <property type="entry name" value="CMD-like"/>
</dbReference>
<dbReference type="Pfam" id="PF02627">
    <property type="entry name" value="CMD"/>
    <property type="match status" value="2"/>
</dbReference>
<dbReference type="PANTHER" id="PTHR33570:SF2">
    <property type="entry name" value="CARBOXYMUCONOLACTONE DECARBOXYLASE-LIKE DOMAIN-CONTAINING PROTEIN"/>
    <property type="match status" value="1"/>
</dbReference>
<evidence type="ECO:0000259" key="2">
    <source>
        <dbReference type="Pfam" id="PF02627"/>
    </source>
</evidence>
<evidence type="ECO:0000259" key="3">
    <source>
        <dbReference type="Pfam" id="PF07883"/>
    </source>
</evidence>
<dbReference type="InterPro" id="IPR011051">
    <property type="entry name" value="RmlC_Cupin_sf"/>
</dbReference>
<organism evidence="4 5">
    <name type="scientific">Brooklawnia cerclae</name>
    <dbReference type="NCBI Taxonomy" id="349934"/>
    <lineage>
        <taxon>Bacteria</taxon>
        <taxon>Bacillati</taxon>
        <taxon>Actinomycetota</taxon>
        <taxon>Actinomycetes</taxon>
        <taxon>Propionibacteriales</taxon>
        <taxon>Propionibacteriaceae</taxon>
        <taxon>Brooklawnia</taxon>
    </lineage>
</organism>
<dbReference type="Pfam" id="PF07883">
    <property type="entry name" value="Cupin_2"/>
    <property type="match status" value="1"/>
</dbReference>
<dbReference type="InterPro" id="IPR047263">
    <property type="entry name" value="HNL-like_cupin"/>
</dbReference>
<protein>
    <submittedName>
        <fullName evidence="4">Alkylhydroperoxidase/carboxymuconolactone decarboxylase family protein YurZ/quercetin dioxygenase-like cupin family protein</fullName>
    </submittedName>
</protein>
<dbReference type="Gene3D" id="2.60.120.10">
    <property type="entry name" value="Jelly Rolls"/>
    <property type="match status" value="1"/>
</dbReference>
<feature type="domain" description="Carboxymuconolactone decarboxylase-like" evidence="2">
    <location>
        <begin position="165"/>
        <end position="246"/>
    </location>
</feature>
<dbReference type="PANTHER" id="PTHR33570">
    <property type="entry name" value="4-CARBOXYMUCONOLACTONE DECARBOXYLASE FAMILY PROTEIN"/>
    <property type="match status" value="1"/>
</dbReference>
<dbReference type="InterPro" id="IPR052512">
    <property type="entry name" value="4CMD/NDH-1_regulator"/>
</dbReference>
<evidence type="ECO:0000313" key="5">
    <source>
        <dbReference type="Proteomes" id="UP000749311"/>
    </source>
</evidence>
<proteinExistence type="predicted"/>
<gene>
    <name evidence="4" type="ORF">FB473_002582</name>
</gene>
<dbReference type="RefSeq" id="WP_243863566.1">
    <property type="nucleotide sequence ID" value="NZ_BAAAOO010000007.1"/>
</dbReference>
<reference evidence="4 5" key="1">
    <citation type="submission" date="2020-02" db="EMBL/GenBank/DDBJ databases">
        <title>Sequencing the genomes of 1000 actinobacteria strains.</title>
        <authorList>
            <person name="Klenk H.-P."/>
        </authorList>
    </citation>
    <scope>NUCLEOTIDE SEQUENCE [LARGE SCALE GENOMIC DNA]</scope>
    <source>
        <strain evidence="4 5">DSM 19609</strain>
    </source>
</reference>
<evidence type="ECO:0000313" key="4">
    <source>
        <dbReference type="EMBL" id="NIH57937.1"/>
    </source>
</evidence>
<feature type="domain" description="Cupin type-2" evidence="3">
    <location>
        <begin position="307"/>
        <end position="367"/>
    </location>
</feature>
<feature type="region of interest" description="Disordered" evidence="1">
    <location>
        <begin position="1"/>
        <end position="20"/>
    </location>
</feature>
<dbReference type="InterPro" id="IPR013096">
    <property type="entry name" value="Cupin_2"/>
</dbReference>
<feature type="compositionally biased region" description="Basic and acidic residues" evidence="1">
    <location>
        <begin position="1"/>
        <end position="16"/>
    </location>
</feature>
<name>A0ABX0SMH1_9ACTN</name>